<sequence length="228" mass="26625">MENGHTLSFRFPEMMKQNSNASASMAQSFNNNKTKDYGQKKVIFPSLSQELPARIQRKSTRVHHEKTTKIPFDQPLVLRINEKNDEIEMNRDESMAPCDSKQNVLLRTVTHSEKYCRRKQNTKRSSLPNKTYPKTIPTKLVTEKLRFGNEELYDFINNQPRINDSFQQHLQTFELKRMSSTEKVRKWLNNHYIEHAAKDSKDQDVTKGSSAKSKMEVNNNEAEESQVT</sequence>
<accession>A0A7M5WIG7</accession>
<keyword evidence="3" id="KW-1185">Reference proteome</keyword>
<feature type="compositionally biased region" description="Polar residues" evidence="1">
    <location>
        <begin position="206"/>
        <end position="220"/>
    </location>
</feature>
<protein>
    <submittedName>
        <fullName evidence="2">Uncharacterized protein</fullName>
    </submittedName>
</protein>
<feature type="compositionally biased region" description="Basic and acidic residues" evidence="1">
    <location>
        <begin position="195"/>
        <end position="205"/>
    </location>
</feature>
<name>A0A7M5WIG7_9CNID</name>
<dbReference type="EnsemblMetazoa" id="CLYHEMT001736.1">
    <property type="protein sequence ID" value="CLYHEMP001736.1"/>
    <property type="gene ID" value="CLYHEMG001736"/>
</dbReference>
<proteinExistence type="predicted"/>
<evidence type="ECO:0000256" key="1">
    <source>
        <dbReference type="SAM" id="MobiDB-lite"/>
    </source>
</evidence>
<reference evidence="2" key="1">
    <citation type="submission" date="2021-01" db="UniProtKB">
        <authorList>
            <consortium name="EnsemblMetazoa"/>
        </authorList>
    </citation>
    <scope>IDENTIFICATION</scope>
</reference>
<evidence type="ECO:0000313" key="3">
    <source>
        <dbReference type="Proteomes" id="UP000594262"/>
    </source>
</evidence>
<dbReference type="AlphaFoldDB" id="A0A7M5WIG7"/>
<evidence type="ECO:0000313" key="2">
    <source>
        <dbReference type="EnsemblMetazoa" id="CLYHEMP001736.1"/>
    </source>
</evidence>
<organism evidence="2 3">
    <name type="scientific">Clytia hemisphaerica</name>
    <dbReference type="NCBI Taxonomy" id="252671"/>
    <lineage>
        <taxon>Eukaryota</taxon>
        <taxon>Metazoa</taxon>
        <taxon>Cnidaria</taxon>
        <taxon>Hydrozoa</taxon>
        <taxon>Hydroidolina</taxon>
        <taxon>Leptothecata</taxon>
        <taxon>Obeliida</taxon>
        <taxon>Clytiidae</taxon>
        <taxon>Clytia</taxon>
    </lineage>
</organism>
<feature type="region of interest" description="Disordered" evidence="1">
    <location>
        <begin position="195"/>
        <end position="228"/>
    </location>
</feature>
<dbReference type="Proteomes" id="UP000594262">
    <property type="component" value="Unplaced"/>
</dbReference>